<dbReference type="Pfam" id="PF04612">
    <property type="entry name" value="T2SSM"/>
    <property type="match status" value="1"/>
</dbReference>
<feature type="transmembrane region" description="Helical" evidence="1">
    <location>
        <begin position="12"/>
        <end position="33"/>
    </location>
</feature>
<evidence type="ECO:0000313" key="3">
    <source>
        <dbReference type="Proteomes" id="UP000006365"/>
    </source>
</evidence>
<accession>A0A7U3YKB7</accession>
<organism evidence="2 3">
    <name type="scientific">Desulfobulbus propionicus (strain ATCC 33891 / DSM 2032 / VKM B-1956 / 1pr3)</name>
    <dbReference type="NCBI Taxonomy" id="577650"/>
    <lineage>
        <taxon>Bacteria</taxon>
        <taxon>Pseudomonadati</taxon>
        <taxon>Thermodesulfobacteriota</taxon>
        <taxon>Desulfobulbia</taxon>
        <taxon>Desulfobulbales</taxon>
        <taxon>Desulfobulbaceae</taxon>
        <taxon>Desulfobulbus</taxon>
    </lineage>
</organism>
<dbReference type="EMBL" id="CP002364">
    <property type="protein sequence ID" value="ADW16838.1"/>
    <property type="molecule type" value="Genomic_DNA"/>
</dbReference>
<keyword evidence="1" id="KW-0812">Transmembrane</keyword>
<reference evidence="2 3" key="1">
    <citation type="journal article" date="2011" name="Stand. Genomic Sci.">
        <title>Complete genome sequence of Desulfobulbus propionicus type strain (1pr3).</title>
        <authorList>
            <person name="Pagani I."/>
            <person name="Lapidus A."/>
            <person name="Nolan M."/>
            <person name="Lucas S."/>
            <person name="Hammon N."/>
            <person name="Deshpande S."/>
            <person name="Cheng J.F."/>
            <person name="Chertkov O."/>
            <person name="Davenport K."/>
            <person name="Tapia R."/>
            <person name="Han C."/>
            <person name="Goodwin L."/>
            <person name="Pitluck S."/>
            <person name="Liolios K."/>
            <person name="Mavromatis K."/>
            <person name="Ivanova N."/>
            <person name="Mikhailova N."/>
            <person name="Pati A."/>
            <person name="Chen A."/>
            <person name="Palaniappan K."/>
            <person name="Land M."/>
            <person name="Hauser L."/>
            <person name="Chang Y.J."/>
            <person name="Jeffries C.D."/>
            <person name="Detter J.C."/>
            <person name="Brambilla E."/>
            <person name="Kannan K.P."/>
            <person name="Djao O.D."/>
            <person name="Rohde M."/>
            <person name="Pukall R."/>
            <person name="Spring S."/>
            <person name="Goker M."/>
            <person name="Sikorski J."/>
            <person name="Woyke T."/>
            <person name="Bristow J."/>
            <person name="Eisen J.A."/>
            <person name="Markowitz V."/>
            <person name="Hugenholtz P."/>
            <person name="Kyrpides N.C."/>
            <person name="Klenk H.P."/>
        </authorList>
    </citation>
    <scope>NUCLEOTIDE SEQUENCE [LARGE SCALE GENOMIC DNA]</scope>
    <source>
        <strain evidence="3">ATCC 33891 / DSM 2032 / 1pr3</strain>
    </source>
</reference>
<evidence type="ECO:0000313" key="2">
    <source>
        <dbReference type="EMBL" id="ADW16838.1"/>
    </source>
</evidence>
<proteinExistence type="predicted"/>
<dbReference type="GO" id="GO:0015628">
    <property type="term" value="P:protein secretion by the type II secretion system"/>
    <property type="evidence" value="ECO:0007669"/>
    <property type="project" value="InterPro"/>
</dbReference>
<protein>
    <recommendedName>
        <fullName evidence="4">General secretion pathway protein GspM</fullName>
    </recommendedName>
</protein>
<dbReference type="InterPro" id="IPR007690">
    <property type="entry name" value="T2SS_GspM"/>
</dbReference>
<keyword evidence="1" id="KW-0472">Membrane</keyword>
<name>A0A7U3YKB7_DESPD</name>
<dbReference type="RefSeq" id="WP_015723383.1">
    <property type="nucleotide sequence ID" value="NC_014972.1"/>
</dbReference>
<dbReference type="AlphaFoldDB" id="A0A7U3YKB7"/>
<dbReference type="Proteomes" id="UP000006365">
    <property type="component" value="Chromosome"/>
</dbReference>
<evidence type="ECO:0000256" key="1">
    <source>
        <dbReference type="SAM" id="Phobius"/>
    </source>
</evidence>
<keyword evidence="3" id="KW-1185">Reference proteome</keyword>
<dbReference type="GO" id="GO:0015627">
    <property type="term" value="C:type II protein secretion system complex"/>
    <property type="evidence" value="ECO:0007669"/>
    <property type="project" value="InterPro"/>
</dbReference>
<gene>
    <name evidence="2" type="ordered locus">Despr_0662</name>
</gene>
<sequence length="181" mass="20248">MMRLNKRERIAVIVGGAALLVFVVVQFLVFPLIDNRARLTKRLAAREKAVVEMRSLREQYQQLNRHSGSVDELLAQREEGFSLFSFLENNADACEVKEHIAYMKPSETQGSASFRVSMVEMKLQAVPLKKLLAFLEKSESPQHLVGVDKLTIQENAQEKTMLDATLSMVSVDQAAEAAATP</sequence>
<keyword evidence="1" id="KW-1133">Transmembrane helix</keyword>
<dbReference type="KEGG" id="dpr:Despr_0662"/>
<evidence type="ECO:0008006" key="4">
    <source>
        <dbReference type="Google" id="ProtNLM"/>
    </source>
</evidence>